<accession>A0A4S3KYK9</accession>
<protein>
    <submittedName>
        <fullName evidence="2">Uncharacterized protein</fullName>
    </submittedName>
</protein>
<dbReference type="RefSeq" id="WP_132577323.1">
    <property type="nucleotide sequence ID" value="NZ_JBHLWF010000032.1"/>
</dbReference>
<feature type="signal peptide" evidence="1">
    <location>
        <begin position="1"/>
        <end position="21"/>
    </location>
</feature>
<gene>
    <name evidence="2" type="ORF">EDC25_10729</name>
</gene>
<dbReference type="AlphaFoldDB" id="A0A4S3KYK9"/>
<reference evidence="2 3" key="1">
    <citation type="submission" date="2019-03" db="EMBL/GenBank/DDBJ databases">
        <title>Genomic Encyclopedia of Type Strains, Phase IV (KMG-IV): sequencing the most valuable type-strain genomes for metagenomic binning, comparative biology and taxonomic classification.</title>
        <authorList>
            <person name="Goeker M."/>
        </authorList>
    </citation>
    <scope>NUCLEOTIDE SEQUENCE [LARGE SCALE GENOMIC DNA]</scope>
    <source>
        <strain evidence="2 3">DSM 21944</strain>
    </source>
</reference>
<sequence length="401" mass="43226">MTPQLRALALALATIVGGCTAADSAGGIAEPIGSGNAQAAQMSAATTAANAANGIAADPEVLVPGHYGPDHDSRYSRLIRQARIDHAGHLVARGDVRSLLGAALLTNHIDGHDNGPSARALDYLRQAQQRDPDQVLVWVVTRALCGTSHAGACDADIAHAQLTRLEPGNAAFWLDRFAQDPRQYRDALLGAFTADHYDDYHIALSTLALTTHQGLQFDEASLPDLVDSYAFMLGGIEDPAPDPSDLPRALHVMEAMLSVTGFAYASYSPLLETCDDPDADATIRDGCIRLYRQLLADSTHLYGHSVAHAGLKRHGGDSETDRQALRRTQWANAFMAMYSETQPQTELLHFMERSLTIGEVPAIVELMTRQGAPLDPPDNWDYEAWLDSATHSRSATDTSPE</sequence>
<evidence type="ECO:0000313" key="3">
    <source>
        <dbReference type="Proteomes" id="UP000294599"/>
    </source>
</evidence>
<organism evidence="2 3">
    <name type="scientific">Pseudofulvimonas gallinarii</name>
    <dbReference type="NCBI Taxonomy" id="634155"/>
    <lineage>
        <taxon>Bacteria</taxon>
        <taxon>Pseudomonadati</taxon>
        <taxon>Pseudomonadota</taxon>
        <taxon>Gammaproteobacteria</taxon>
        <taxon>Lysobacterales</taxon>
        <taxon>Rhodanobacteraceae</taxon>
        <taxon>Pseudofulvimonas</taxon>
    </lineage>
</organism>
<name>A0A4S3KYK9_9GAMM</name>
<dbReference type="Proteomes" id="UP000294599">
    <property type="component" value="Unassembled WGS sequence"/>
</dbReference>
<feature type="chain" id="PRO_5030100328" evidence="1">
    <location>
        <begin position="22"/>
        <end position="401"/>
    </location>
</feature>
<keyword evidence="3" id="KW-1185">Reference proteome</keyword>
<comment type="caution">
    <text evidence="2">The sequence shown here is derived from an EMBL/GenBank/DDBJ whole genome shotgun (WGS) entry which is preliminary data.</text>
</comment>
<proteinExistence type="predicted"/>
<dbReference type="PROSITE" id="PS51257">
    <property type="entry name" value="PROKAR_LIPOPROTEIN"/>
    <property type="match status" value="1"/>
</dbReference>
<evidence type="ECO:0000256" key="1">
    <source>
        <dbReference type="SAM" id="SignalP"/>
    </source>
</evidence>
<evidence type="ECO:0000313" key="2">
    <source>
        <dbReference type="EMBL" id="TCS98833.1"/>
    </source>
</evidence>
<keyword evidence="1" id="KW-0732">Signal</keyword>
<dbReference type="EMBL" id="SMAF01000007">
    <property type="protein sequence ID" value="TCS98833.1"/>
    <property type="molecule type" value="Genomic_DNA"/>
</dbReference>